<dbReference type="InterPro" id="IPR008972">
    <property type="entry name" value="Cupredoxin"/>
</dbReference>
<dbReference type="InterPro" id="IPR002355">
    <property type="entry name" value="Cu_oxidase_Cu_BS"/>
</dbReference>
<dbReference type="InterPro" id="IPR045087">
    <property type="entry name" value="Cu-oxidase_fam"/>
</dbReference>
<feature type="chain" id="PRO_5014339749" evidence="4">
    <location>
        <begin position="17"/>
        <end position="648"/>
    </location>
</feature>
<feature type="signal peptide" evidence="4">
    <location>
        <begin position="1"/>
        <end position="16"/>
    </location>
</feature>
<feature type="domain" description="Plastocyanin-like" evidence="5">
    <location>
        <begin position="220"/>
        <end position="366"/>
    </location>
</feature>
<dbReference type="InterPro" id="IPR001117">
    <property type="entry name" value="Cu-oxidase_2nd"/>
</dbReference>
<evidence type="ECO:0000256" key="2">
    <source>
        <dbReference type="ARBA" id="ARBA00022723"/>
    </source>
</evidence>
<dbReference type="Proteomes" id="UP000235965">
    <property type="component" value="Unassembled WGS sequence"/>
</dbReference>
<dbReference type="AlphaFoldDB" id="A0A2J7PQ10"/>
<dbReference type="Pfam" id="PF00394">
    <property type="entry name" value="Cu-oxidase"/>
    <property type="match status" value="1"/>
</dbReference>
<keyword evidence="3" id="KW-0560">Oxidoreductase</keyword>
<feature type="domain" description="Plastocyanin-like" evidence="6">
    <location>
        <begin position="491"/>
        <end position="624"/>
    </location>
</feature>
<dbReference type="Pfam" id="PF07732">
    <property type="entry name" value="Cu-oxidase_3"/>
    <property type="match status" value="1"/>
</dbReference>
<keyword evidence="2" id="KW-0479">Metal-binding</keyword>
<evidence type="ECO:0000259" key="7">
    <source>
        <dbReference type="Pfam" id="PF07732"/>
    </source>
</evidence>
<evidence type="ECO:0000256" key="4">
    <source>
        <dbReference type="SAM" id="SignalP"/>
    </source>
</evidence>
<dbReference type="SUPFAM" id="SSF49503">
    <property type="entry name" value="Cupredoxins"/>
    <property type="match status" value="3"/>
</dbReference>
<protein>
    <submittedName>
        <fullName evidence="8">Laccase</fullName>
    </submittedName>
</protein>
<evidence type="ECO:0000313" key="8">
    <source>
        <dbReference type="EMBL" id="PNF18422.1"/>
    </source>
</evidence>
<gene>
    <name evidence="8" type="primary">LCC3-1_1</name>
    <name evidence="8" type="ORF">B7P43_G09044</name>
</gene>
<dbReference type="CDD" id="cd13884">
    <property type="entry name" value="CuRO_2_tcLCC_insect_like"/>
    <property type="match status" value="1"/>
</dbReference>
<dbReference type="InterPro" id="IPR011706">
    <property type="entry name" value="Cu-oxidase_C"/>
</dbReference>
<dbReference type="GO" id="GO:0005507">
    <property type="term" value="F:copper ion binding"/>
    <property type="evidence" value="ECO:0007669"/>
    <property type="project" value="InterPro"/>
</dbReference>
<dbReference type="InterPro" id="IPR033138">
    <property type="entry name" value="Cu_oxidase_CS"/>
</dbReference>
<dbReference type="PROSITE" id="PS00080">
    <property type="entry name" value="MULTICOPPER_OXIDASE2"/>
    <property type="match status" value="1"/>
</dbReference>
<dbReference type="Gene3D" id="2.60.40.420">
    <property type="entry name" value="Cupredoxins - blue copper proteins"/>
    <property type="match status" value="3"/>
</dbReference>
<dbReference type="FunFam" id="2.60.40.420:FF:000045">
    <property type="entry name" value="Laccase 2"/>
    <property type="match status" value="1"/>
</dbReference>
<dbReference type="OrthoDB" id="2121828at2759"/>
<dbReference type="GO" id="GO:0005886">
    <property type="term" value="C:plasma membrane"/>
    <property type="evidence" value="ECO:0007669"/>
    <property type="project" value="TreeGrafter"/>
</dbReference>
<evidence type="ECO:0000313" key="9">
    <source>
        <dbReference type="Proteomes" id="UP000235965"/>
    </source>
</evidence>
<dbReference type="PANTHER" id="PTHR11709:SF232">
    <property type="entry name" value="STRAW, ISOFORM G"/>
    <property type="match status" value="1"/>
</dbReference>
<keyword evidence="9" id="KW-1185">Reference proteome</keyword>
<dbReference type="Pfam" id="PF07731">
    <property type="entry name" value="Cu-oxidase_2"/>
    <property type="match status" value="1"/>
</dbReference>
<comment type="similarity">
    <text evidence="1">Belongs to the multicopper oxidase family.</text>
</comment>
<dbReference type="CDD" id="cd13858">
    <property type="entry name" value="CuRO_1_tcLCC2_insect_like"/>
    <property type="match status" value="1"/>
</dbReference>
<dbReference type="PROSITE" id="PS00079">
    <property type="entry name" value="MULTICOPPER_OXIDASE1"/>
    <property type="match status" value="1"/>
</dbReference>
<feature type="domain" description="Plastocyanin-like" evidence="7">
    <location>
        <begin position="92"/>
        <end position="202"/>
    </location>
</feature>
<dbReference type="FunFam" id="2.60.40.420:FF:000031">
    <property type="entry name" value="Laccase-2 isoform A"/>
    <property type="match status" value="1"/>
</dbReference>
<dbReference type="CDD" id="cd13905">
    <property type="entry name" value="CuRO_3_tcLLC2_insect_like"/>
    <property type="match status" value="1"/>
</dbReference>
<dbReference type="PANTHER" id="PTHR11709">
    <property type="entry name" value="MULTI-COPPER OXIDASE"/>
    <property type="match status" value="1"/>
</dbReference>
<evidence type="ECO:0000259" key="6">
    <source>
        <dbReference type="Pfam" id="PF07731"/>
    </source>
</evidence>
<evidence type="ECO:0000259" key="5">
    <source>
        <dbReference type="Pfam" id="PF00394"/>
    </source>
</evidence>
<dbReference type="GO" id="GO:0006826">
    <property type="term" value="P:iron ion transport"/>
    <property type="evidence" value="ECO:0007669"/>
    <property type="project" value="TreeGrafter"/>
</dbReference>
<name>A0A2J7PQ10_9NEOP</name>
<keyword evidence="4" id="KW-0732">Signal</keyword>
<evidence type="ECO:0000256" key="1">
    <source>
        <dbReference type="ARBA" id="ARBA00010609"/>
    </source>
</evidence>
<proteinExistence type="inferred from homology"/>
<evidence type="ECO:0000256" key="3">
    <source>
        <dbReference type="ARBA" id="ARBA00023002"/>
    </source>
</evidence>
<organism evidence="8 9">
    <name type="scientific">Cryptotermes secundus</name>
    <dbReference type="NCBI Taxonomy" id="105785"/>
    <lineage>
        <taxon>Eukaryota</taxon>
        <taxon>Metazoa</taxon>
        <taxon>Ecdysozoa</taxon>
        <taxon>Arthropoda</taxon>
        <taxon>Hexapoda</taxon>
        <taxon>Insecta</taxon>
        <taxon>Pterygota</taxon>
        <taxon>Neoptera</taxon>
        <taxon>Polyneoptera</taxon>
        <taxon>Dictyoptera</taxon>
        <taxon>Blattodea</taxon>
        <taxon>Blattoidea</taxon>
        <taxon>Termitoidae</taxon>
        <taxon>Kalotermitidae</taxon>
        <taxon>Cryptotermitinae</taxon>
        <taxon>Cryptotermes</taxon>
    </lineage>
</organism>
<dbReference type="InterPro" id="IPR011707">
    <property type="entry name" value="Cu-oxidase-like_N"/>
</dbReference>
<accession>A0A2J7PQ10</accession>
<comment type="caution">
    <text evidence="8">The sequence shown here is derived from an EMBL/GenBank/DDBJ whole genome shotgun (WGS) entry which is preliminary data.</text>
</comment>
<reference evidence="8 9" key="1">
    <citation type="submission" date="2017-12" db="EMBL/GenBank/DDBJ databases">
        <title>Hemimetabolous genomes reveal molecular basis of termite eusociality.</title>
        <authorList>
            <person name="Harrison M.C."/>
            <person name="Jongepier E."/>
            <person name="Robertson H.M."/>
            <person name="Arning N."/>
            <person name="Bitard-Feildel T."/>
            <person name="Chao H."/>
            <person name="Childers C.P."/>
            <person name="Dinh H."/>
            <person name="Doddapaneni H."/>
            <person name="Dugan S."/>
            <person name="Gowin J."/>
            <person name="Greiner C."/>
            <person name="Han Y."/>
            <person name="Hu H."/>
            <person name="Hughes D.S.T."/>
            <person name="Huylmans A.-K."/>
            <person name="Kemena C."/>
            <person name="Kremer L.P.M."/>
            <person name="Lee S.L."/>
            <person name="Lopez-Ezquerra A."/>
            <person name="Mallet L."/>
            <person name="Monroy-Kuhn J.M."/>
            <person name="Moser A."/>
            <person name="Murali S.C."/>
            <person name="Muzny D.M."/>
            <person name="Otani S."/>
            <person name="Piulachs M.-D."/>
            <person name="Poelchau M."/>
            <person name="Qu J."/>
            <person name="Schaub F."/>
            <person name="Wada-Katsumata A."/>
            <person name="Worley K.C."/>
            <person name="Xie Q."/>
            <person name="Ylla G."/>
            <person name="Poulsen M."/>
            <person name="Gibbs R.A."/>
            <person name="Schal C."/>
            <person name="Richards S."/>
            <person name="Belles X."/>
            <person name="Korb J."/>
            <person name="Bornberg-Bauer E."/>
        </authorList>
    </citation>
    <scope>NUCLEOTIDE SEQUENCE [LARGE SCALE GENOMIC DNA]</scope>
    <source>
        <tissue evidence="8">Whole body</tissue>
    </source>
</reference>
<dbReference type="GO" id="GO:0016491">
    <property type="term" value="F:oxidoreductase activity"/>
    <property type="evidence" value="ECO:0007669"/>
    <property type="project" value="UniProtKB-KW"/>
</dbReference>
<sequence>MFLCVLFACAVGVTSASTPVDLKAYLQPVNDIDRDTYLHPKEGSNICARECVLGEEPKICYYEWTVENYATISDACGGCPDNVTDCFNDQCVTADGYERGILTINRRIPAPSIEVCLGDRIIIDIINNMPGRTISIHWHGIFQQGSQFMDGVPMVTQCSIYESTTFRYDFYANNEGTHFYHSHDGLEKLDGLEGNLVVRTPKEYDPNGNLYDFDLPEHKIFISDWMRLPADEHFPGLRGVKSGQDANSFLINGRGRTRIGTKSTTTPYGQINVKAGNRYRLRVVGGLCTVCPVKLTIDGHTLLVIATDGNPVAPVRVDSINLFSGERYDVVLETNNAGGPYWILVQGLATCVDQRVYQLGVLAYEGTASGQRSLPEDPGYDGFPLPKNYRILNPENASCNYGSGGICATQLVNPNPVPKDILKELPDINYVLTFGFQGLDTEALFNSYDRFIVSPLGDTLSSTVNNISFIAPPAPPLTQPDDVPADVYCPTDSDGLVRCPEGKSYCLCVHVIKIPLGSVVQLLLSDKSPRSDLNHPFHLHGYAFYVMEMGVYSEDFTEEALIEDLGKRVRATSSAPILKDTLAIPSGGYAVIKFKANNPGYWFLHCHFLYHVTSGMAVTLHVGEHSDVPTPPAGFPKCGSFTPKVYKD</sequence>
<dbReference type="EMBL" id="NEVH01022640">
    <property type="protein sequence ID" value="PNF18422.1"/>
    <property type="molecule type" value="Genomic_DNA"/>
</dbReference>